<dbReference type="GO" id="GO:0008661">
    <property type="term" value="F:1-deoxy-D-xylulose-5-phosphate synthase activity"/>
    <property type="evidence" value="ECO:0007669"/>
    <property type="project" value="InterPro"/>
</dbReference>
<evidence type="ECO:0000256" key="2">
    <source>
        <dbReference type="ARBA" id="ARBA00011738"/>
    </source>
</evidence>
<evidence type="ECO:0000256" key="3">
    <source>
        <dbReference type="ARBA" id="ARBA00022679"/>
    </source>
</evidence>
<name>A0A8T4CCB5_9ARCH</name>
<organism evidence="5 6">
    <name type="scientific">Candidatus Iainarchaeum sp</name>
    <dbReference type="NCBI Taxonomy" id="3101447"/>
    <lineage>
        <taxon>Archaea</taxon>
        <taxon>Candidatus Iainarchaeota</taxon>
        <taxon>Candidatus Iainarchaeia</taxon>
        <taxon>Candidatus Iainarchaeales</taxon>
        <taxon>Candidatus Iainarchaeaceae</taxon>
        <taxon>Candidatus Iainarchaeum</taxon>
    </lineage>
</organism>
<gene>
    <name evidence="5" type="ORF">FJY86_04505</name>
</gene>
<keyword evidence="3" id="KW-0808">Transferase</keyword>
<dbReference type="EMBL" id="VGJJ01000047">
    <property type="protein sequence ID" value="MBM3282568.1"/>
    <property type="molecule type" value="Genomic_DNA"/>
</dbReference>
<dbReference type="Pfam" id="PF13292">
    <property type="entry name" value="DXP_synthase_N"/>
    <property type="match status" value="1"/>
</dbReference>
<protein>
    <submittedName>
        <fullName evidence="5">Uncharacterized protein</fullName>
    </submittedName>
</protein>
<sequence>MTLRDVNSPTDLRQVAIDDLPPIAQEIRELLVDTCSKNAGHSCYEELMQIRPQLYVPLSSSFL</sequence>
<dbReference type="Proteomes" id="UP000774699">
    <property type="component" value="Unassembled WGS sequence"/>
</dbReference>
<dbReference type="AlphaFoldDB" id="A0A8T4CCB5"/>
<comment type="caution">
    <text evidence="5">The sequence shown here is derived from an EMBL/GenBank/DDBJ whole genome shotgun (WGS) entry which is preliminary data.</text>
</comment>
<comment type="cofactor">
    <cofactor evidence="1">
        <name>Mg(2+)</name>
        <dbReference type="ChEBI" id="CHEBI:18420"/>
    </cofactor>
</comment>
<proteinExistence type="predicted"/>
<keyword evidence="4" id="KW-0786">Thiamine pyrophosphate</keyword>
<comment type="subunit">
    <text evidence="2">Homodimer.</text>
</comment>
<evidence type="ECO:0000313" key="5">
    <source>
        <dbReference type="EMBL" id="MBM3282568.1"/>
    </source>
</evidence>
<dbReference type="InterPro" id="IPR005477">
    <property type="entry name" value="Dxylulose-5-P_synthase"/>
</dbReference>
<evidence type="ECO:0000313" key="6">
    <source>
        <dbReference type="Proteomes" id="UP000774699"/>
    </source>
</evidence>
<reference evidence="5" key="1">
    <citation type="submission" date="2019-03" db="EMBL/GenBank/DDBJ databases">
        <title>Lake Tanganyika Metagenome-Assembled Genomes (MAGs).</title>
        <authorList>
            <person name="Tran P."/>
        </authorList>
    </citation>
    <scope>NUCLEOTIDE SEQUENCE</scope>
    <source>
        <strain evidence="5">M_DeepCast_50m_m2_156</strain>
    </source>
</reference>
<evidence type="ECO:0000256" key="4">
    <source>
        <dbReference type="ARBA" id="ARBA00023052"/>
    </source>
</evidence>
<accession>A0A8T4CCB5</accession>
<dbReference type="GO" id="GO:0016114">
    <property type="term" value="P:terpenoid biosynthetic process"/>
    <property type="evidence" value="ECO:0007669"/>
    <property type="project" value="InterPro"/>
</dbReference>
<evidence type="ECO:0000256" key="1">
    <source>
        <dbReference type="ARBA" id="ARBA00001946"/>
    </source>
</evidence>
<dbReference type="Gene3D" id="3.40.50.970">
    <property type="match status" value="1"/>
</dbReference>